<dbReference type="Proteomes" id="UP000800200">
    <property type="component" value="Unassembled WGS sequence"/>
</dbReference>
<protein>
    <recommendedName>
        <fullName evidence="4">Cyclin-like protein</fullName>
    </recommendedName>
</protein>
<dbReference type="PANTHER" id="PTHR15615:SF27">
    <property type="entry name" value="PHO85 CYCLIN CLG1"/>
    <property type="match status" value="1"/>
</dbReference>
<dbReference type="GO" id="GO:0016538">
    <property type="term" value="F:cyclin-dependent protein serine/threonine kinase regulator activity"/>
    <property type="evidence" value="ECO:0007669"/>
    <property type="project" value="TreeGrafter"/>
</dbReference>
<dbReference type="GO" id="GO:0019901">
    <property type="term" value="F:protein kinase binding"/>
    <property type="evidence" value="ECO:0007669"/>
    <property type="project" value="InterPro"/>
</dbReference>
<dbReference type="InterPro" id="IPR013922">
    <property type="entry name" value="Cyclin_PHO80-like"/>
</dbReference>
<dbReference type="GO" id="GO:0005634">
    <property type="term" value="C:nucleus"/>
    <property type="evidence" value="ECO:0007669"/>
    <property type="project" value="TreeGrafter"/>
</dbReference>
<evidence type="ECO:0000313" key="2">
    <source>
        <dbReference type="EMBL" id="KAF2190932.1"/>
    </source>
</evidence>
<evidence type="ECO:0000313" key="3">
    <source>
        <dbReference type="Proteomes" id="UP000800200"/>
    </source>
</evidence>
<keyword evidence="3" id="KW-1185">Reference proteome</keyword>
<feature type="compositionally biased region" description="Basic and acidic residues" evidence="1">
    <location>
        <begin position="114"/>
        <end position="130"/>
    </location>
</feature>
<feature type="region of interest" description="Disordered" evidence="1">
    <location>
        <begin position="104"/>
        <end position="133"/>
    </location>
</feature>
<dbReference type="AlphaFoldDB" id="A0A6A6EJ30"/>
<feature type="compositionally biased region" description="Polar residues" evidence="1">
    <location>
        <begin position="334"/>
        <end position="348"/>
    </location>
</feature>
<evidence type="ECO:0000256" key="1">
    <source>
        <dbReference type="SAM" id="MobiDB-lite"/>
    </source>
</evidence>
<dbReference type="EMBL" id="ML994617">
    <property type="protein sequence ID" value="KAF2190932.1"/>
    <property type="molecule type" value="Genomic_DNA"/>
</dbReference>
<name>A0A6A6EJ30_9PEZI</name>
<dbReference type="GO" id="GO:0000307">
    <property type="term" value="C:cyclin-dependent protein kinase holoenzyme complex"/>
    <property type="evidence" value="ECO:0007669"/>
    <property type="project" value="TreeGrafter"/>
</dbReference>
<feature type="compositionally biased region" description="Low complexity" evidence="1">
    <location>
        <begin position="359"/>
        <end position="371"/>
    </location>
</feature>
<dbReference type="OrthoDB" id="244495at2759"/>
<gene>
    <name evidence="2" type="ORF">K469DRAFT_556783</name>
</gene>
<feature type="compositionally biased region" description="Low complexity" evidence="1">
    <location>
        <begin position="407"/>
        <end position="420"/>
    </location>
</feature>
<evidence type="ECO:0008006" key="4">
    <source>
        <dbReference type="Google" id="ProtNLM"/>
    </source>
</evidence>
<sequence>MPSFYPRNLPRQLPLTPPEFVPNYHTGCGGMPYQQTSYSGQPGIRQQDDGYDFADRYGQLSIAMPPMYPQTGTYLSNAQPSLPPPSSFYEPVGAPILPPMRMQNESALQQQQRVQEHSQRANAPPKDEKPVGGVSAKLDYDMEVMTDFVCEMAQGIIQPGRLMPPSFRKWVNQVLCATRLPSATILLSMFYLSNRMTILSAQVKGHDAQLYRMLTIALVLGSKFLDDNTFINRSWSEVSGIPVADLNHLETEWLVAIDFKLHRDPSEQQGWSSWSDHWKDYQAHAAARANRSSKLSPIDTSVQRQRSYNQNKPLPPLPVQQNYPQPPPYEYTPKSAQTRYNNASSYSSYDPWRSGNDNSPATAPSTGPTTPEYYGGSNSVGPWAPTEGYSRRTMFGFPPLSQPAPSQPQQQQPPSNYGPPAYTPQYNAPVWNSHPVNCGCIYCAQRHPPYFMAPGFGPQPVAV</sequence>
<accession>A0A6A6EJ30</accession>
<feature type="compositionally biased region" description="Polar residues" evidence="1">
    <location>
        <begin position="290"/>
        <end position="312"/>
    </location>
</feature>
<proteinExistence type="predicted"/>
<dbReference type="Gene3D" id="1.10.472.10">
    <property type="entry name" value="Cyclin-like"/>
    <property type="match status" value="1"/>
</dbReference>
<feature type="region of interest" description="Disordered" evidence="1">
    <location>
        <begin position="288"/>
        <end position="421"/>
    </location>
</feature>
<reference evidence="2" key="1">
    <citation type="journal article" date="2020" name="Stud. Mycol.">
        <title>101 Dothideomycetes genomes: a test case for predicting lifestyles and emergence of pathogens.</title>
        <authorList>
            <person name="Haridas S."/>
            <person name="Albert R."/>
            <person name="Binder M."/>
            <person name="Bloem J."/>
            <person name="Labutti K."/>
            <person name="Salamov A."/>
            <person name="Andreopoulos B."/>
            <person name="Baker S."/>
            <person name="Barry K."/>
            <person name="Bills G."/>
            <person name="Bluhm B."/>
            <person name="Cannon C."/>
            <person name="Castanera R."/>
            <person name="Culley D."/>
            <person name="Daum C."/>
            <person name="Ezra D."/>
            <person name="Gonzalez J."/>
            <person name="Henrissat B."/>
            <person name="Kuo A."/>
            <person name="Liang C."/>
            <person name="Lipzen A."/>
            <person name="Lutzoni F."/>
            <person name="Magnuson J."/>
            <person name="Mondo S."/>
            <person name="Nolan M."/>
            <person name="Ohm R."/>
            <person name="Pangilinan J."/>
            <person name="Park H.-J."/>
            <person name="Ramirez L."/>
            <person name="Alfaro M."/>
            <person name="Sun H."/>
            <person name="Tritt A."/>
            <person name="Yoshinaga Y."/>
            <person name="Zwiers L.-H."/>
            <person name="Turgeon B."/>
            <person name="Goodwin S."/>
            <person name="Spatafora J."/>
            <person name="Crous P."/>
            <person name="Grigoriev I."/>
        </authorList>
    </citation>
    <scope>NUCLEOTIDE SEQUENCE</scope>
    <source>
        <strain evidence="2">CBS 207.26</strain>
    </source>
</reference>
<feature type="compositionally biased region" description="Pro residues" evidence="1">
    <location>
        <begin position="313"/>
        <end position="330"/>
    </location>
</feature>
<dbReference type="CDD" id="cd20557">
    <property type="entry name" value="CYCLIN_ScPCL1-like"/>
    <property type="match status" value="1"/>
</dbReference>
<dbReference type="Pfam" id="PF08613">
    <property type="entry name" value="Cyclin"/>
    <property type="match status" value="1"/>
</dbReference>
<organism evidence="2 3">
    <name type="scientific">Zopfia rhizophila CBS 207.26</name>
    <dbReference type="NCBI Taxonomy" id="1314779"/>
    <lineage>
        <taxon>Eukaryota</taxon>
        <taxon>Fungi</taxon>
        <taxon>Dikarya</taxon>
        <taxon>Ascomycota</taxon>
        <taxon>Pezizomycotina</taxon>
        <taxon>Dothideomycetes</taxon>
        <taxon>Dothideomycetes incertae sedis</taxon>
        <taxon>Zopfiaceae</taxon>
        <taxon>Zopfia</taxon>
    </lineage>
</organism>
<dbReference type="PANTHER" id="PTHR15615">
    <property type="match status" value="1"/>
</dbReference>